<proteinExistence type="predicted"/>
<dbReference type="PANTHER" id="PTHR30146">
    <property type="entry name" value="LACI-RELATED TRANSCRIPTIONAL REPRESSOR"/>
    <property type="match status" value="1"/>
</dbReference>
<dbReference type="InterPro" id="IPR046335">
    <property type="entry name" value="LacI/GalR-like_sensor"/>
</dbReference>
<dbReference type="Gene3D" id="3.40.50.2300">
    <property type="match status" value="2"/>
</dbReference>
<dbReference type="InterPro" id="IPR028082">
    <property type="entry name" value="Peripla_BP_I"/>
</dbReference>
<dbReference type="Pfam" id="PF13377">
    <property type="entry name" value="Peripla_BP_3"/>
    <property type="match status" value="1"/>
</dbReference>
<dbReference type="HOGENOM" id="CLU_037628_6_1_0"/>
<dbReference type="Proteomes" id="UP000027982">
    <property type="component" value="Chromosome"/>
</dbReference>
<keyword evidence="6" id="KW-1185">Reference proteome</keyword>
<dbReference type="KEGG" id="fgi:OP10G_1404"/>
<keyword evidence="1" id="KW-0805">Transcription regulation</keyword>
<evidence type="ECO:0000259" key="4">
    <source>
        <dbReference type="PROSITE" id="PS50932"/>
    </source>
</evidence>
<keyword evidence="2" id="KW-0238">DNA-binding</keyword>
<evidence type="ECO:0000313" key="6">
    <source>
        <dbReference type="Proteomes" id="UP000027982"/>
    </source>
</evidence>
<dbReference type="AlphaFoldDB" id="A0A068NMZ5"/>
<organism evidence="5 6">
    <name type="scientific">Fimbriimonas ginsengisoli Gsoil 348</name>
    <dbReference type="NCBI Taxonomy" id="661478"/>
    <lineage>
        <taxon>Bacteria</taxon>
        <taxon>Bacillati</taxon>
        <taxon>Armatimonadota</taxon>
        <taxon>Fimbriimonadia</taxon>
        <taxon>Fimbriimonadales</taxon>
        <taxon>Fimbriimonadaceae</taxon>
        <taxon>Fimbriimonas</taxon>
    </lineage>
</organism>
<evidence type="ECO:0000256" key="3">
    <source>
        <dbReference type="ARBA" id="ARBA00023163"/>
    </source>
</evidence>
<evidence type="ECO:0000256" key="1">
    <source>
        <dbReference type="ARBA" id="ARBA00023015"/>
    </source>
</evidence>
<dbReference type="Pfam" id="PF00356">
    <property type="entry name" value="LacI"/>
    <property type="match status" value="1"/>
</dbReference>
<dbReference type="InterPro" id="IPR000843">
    <property type="entry name" value="HTH_LacI"/>
</dbReference>
<dbReference type="PROSITE" id="PS50932">
    <property type="entry name" value="HTH_LACI_2"/>
    <property type="match status" value="1"/>
</dbReference>
<dbReference type="SMART" id="SM00354">
    <property type="entry name" value="HTH_LACI"/>
    <property type="match status" value="1"/>
</dbReference>
<dbReference type="PANTHER" id="PTHR30146:SF109">
    <property type="entry name" value="HTH-TYPE TRANSCRIPTIONAL REGULATOR GALS"/>
    <property type="match status" value="1"/>
</dbReference>
<dbReference type="CDD" id="cd06267">
    <property type="entry name" value="PBP1_LacI_sugar_binding-like"/>
    <property type="match status" value="1"/>
</dbReference>
<accession>A0A068NMZ5</accession>
<keyword evidence="3" id="KW-0804">Transcription</keyword>
<dbReference type="eggNOG" id="COG1609">
    <property type="taxonomic scope" value="Bacteria"/>
</dbReference>
<sequence length="346" mass="37705">MKEVADAAGVSIAAVSKVLHGRGKNVRVSTVRAEAIREAAEKLRYSPNALARSLRTSRTHTIGLIWEQMQRIADGPLYYVHLLDGVSHVLFQQHYRLTILPEIPEIQPVRALSDGRLDGVIWCKMPDDPLLIEEFRHSPLRVVALNSPVPSDPEAYPSVTCDNEGGAALVVDHLVALGHRRILFALDLGWQTAPDASARLAGFRAAMERHGLPFGDEDVVVWPVAAAPVAEWFATNPPHTAVFAWHEGLAGSILTQAARAGISVPEELSVVGYDSTLYCDTTTPRLTAVKQPVREMAEVAAQLLIDLIEGRTPSPYSYLFPCTLDVRDSTSRPSPRPLARGAPSAQ</sequence>
<dbReference type="GO" id="GO:0000976">
    <property type="term" value="F:transcription cis-regulatory region binding"/>
    <property type="evidence" value="ECO:0007669"/>
    <property type="project" value="TreeGrafter"/>
</dbReference>
<dbReference type="STRING" id="661478.OP10G_1404"/>
<dbReference type="EMBL" id="CP007139">
    <property type="protein sequence ID" value="AIE84772.1"/>
    <property type="molecule type" value="Genomic_DNA"/>
</dbReference>
<protein>
    <submittedName>
        <fullName evidence="5">Transcriptional regulator, LacI family</fullName>
    </submittedName>
</protein>
<name>A0A068NMZ5_FIMGI</name>
<reference evidence="5 6" key="1">
    <citation type="journal article" date="2014" name="PLoS ONE">
        <title>The first complete genome sequence of the class fimbriimonadia in the phylum armatimonadetes.</title>
        <authorList>
            <person name="Hu Z.Y."/>
            <person name="Wang Y.Z."/>
            <person name="Im W.T."/>
            <person name="Wang S.Y."/>
            <person name="Zhao G.P."/>
            <person name="Zheng H.J."/>
            <person name="Quan Z.X."/>
        </authorList>
    </citation>
    <scope>NUCLEOTIDE SEQUENCE [LARGE SCALE GENOMIC DNA]</scope>
    <source>
        <strain evidence="5">Gsoil 348</strain>
    </source>
</reference>
<dbReference type="Gene3D" id="1.10.260.40">
    <property type="entry name" value="lambda repressor-like DNA-binding domains"/>
    <property type="match status" value="1"/>
</dbReference>
<dbReference type="CDD" id="cd01392">
    <property type="entry name" value="HTH_LacI"/>
    <property type="match status" value="1"/>
</dbReference>
<dbReference type="SUPFAM" id="SSF53822">
    <property type="entry name" value="Periplasmic binding protein-like I"/>
    <property type="match status" value="1"/>
</dbReference>
<dbReference type="GO" id="GO:0003700">
    <property type="term" value="F:DNA-binding transcription factor activity"/>
    <property type="evidence" value="ECO:0007669"/>
    <property type="project" value="TreeGrafter"/>
</dbReference>
<dbReference type="InterPro" id="IPR010982">
    <property type="entry name" value="Lambda_DNA-bd_dom_sf"/>
</dbReference>
<evidence type="ECO:0000256" key="2">
    <source>
        <dbReference type="ARBA" id="ARBA00023125"/>
    </source>
</evidence>
<feature type="domain" description="HTH lacI-type" evidence="4">
    <location>
        <begin position="1"/>
        <end position="56"/>
    </location>
</feature>
<evidence type="ECO:0000313" key="5">
    <source>
        <dbReference type="EMBL" id="AIE84772.1"/>
    </source>
</evidence>
<dbReference type="SUPFAM" id="SSF47413">
    <property type="entry name" value="lambda repressor-like DNA-binding domains"/>
    <property type="match status" value="1"/>
</dbReference>
<gene>
    <name evidence="5" type="ORF">OP10G_1404</name>
</gene>